<reference evidence="4 5" key="1">
    <citation type="submission" date="2018-12" db="EMBL/GenBank/DDBJ databases">
        <title>Glycomyces sp. YIM 121974 draft genome.</title>
        <authorList>
            <person name="Li Q."/>
        </authorList>
    </citation>
    <scope>NUCLEOTIDE SEQUENCE [LARGE SCALE GENOMIC DNA]</scope>
    <source>
        <strain evidence="4 5">YIM 121974</strain>
    </source>
</reference>
<proteinExistence type="predicted"/>
<dbReference type="PANTHER" id="PTHR47706:SF4">
    <property type="entry name" value="NMRA-LIKE DOMAIN-CONTAINING PROTEIN"/>
    <property type="match status" value="1"/>
</dbReference>
<dbReference type="SUPFAM" id="SSF51735">
    <property type="entry name" value="NAD(P)-binding Rossmann-fold domains"/>
    <property type="match status" value="1"/>
</dbReference>
<evidence type="ECO:0000256" key="2">
    <source>
        <dbReference type="ARBA" id="ARBA00023002"/>
    </source>
</evidence>
<dbReference type="InterPro" id="IPR001509">
    <property type="entry name" value="Epimerase_deHydtase"/>
</dbReference>
<dbReference type="Gene3D" id="3.40.50.720">
    <property type="entry name" value="NAD(P)-binding Rossmann-like Domain"/>
    <property type="match status" value="1"/>
</dbReference>
<keyword evidence="1" id="KW-0521">NADP</keyword>
<dbReference type="GO" id="GO:0016491">
    <property type="term" value="F:oxidoreductase activity"/>
    <property type="evidence" value="ECO:0007669"/>
    <property type="project" value="UniProtKB-KW"/>
</dbReference>
<dbReference type="RefSeq" id="WP_125249686.1">
    <property type="nucleotide sequence ID" value="NZ_RSEB01000006.1"/>
</dbReference>
<protein>
    <submittedName>
        <fullName evidence="4">NAD-dependent epimerase/dehydratase family protein</fullName>
    </submittedName>
</protein>
<evidence type="ECO:0000259" key="3">
    <source>
        <dbReference type="Pfam" id="PF01370"/>
    </source>
</evidence>
<organism evidence="4 5">
    <name type="scientific">Glycomyces terrestris</name>
    <dbReference type="NCBI Taxonomy" id="2493553"/>
    <lineage>
        <taxon>Bacteria</taxon>
        <taxon>Bacillati</taxon>
        <taxon>Actinomycetota</taxon>
        <taxon>Actinomycetes</taxon>
        <taxon>Glycomycetales</taxon>
        <taxon>Glycomycetaceae</taxon>
        <taxon>Glycomyces</taxon>
    </lineage>
</organism>
<dbReference type="InterPro" id="IPR036291">
    <property type="entry name" value="NAD(P)-bd_dom_sf"/>
</dbReference>
<keyword evidence="2" id="KW-0560">Oxidoreductase</keyword>
<dbReference type="EMBL" id="RSEB01000006">
    <property type="protein sequence ID" value="RRR96932.1"/>
    <property type="molecule type" value="Genomic_DNA"/>
</dbReference>
<name>A0A426UTI3_9ACTN</name>
<evidence type="ECO:0000313" key="4">
    <source>
        <dbReference type="EMBL" id="RRR96932.1"/>
    </source>
</evidence>
<dbReference type="InterPro" id="IPR051609">
    <property type="entry name" value="NmrA/Isoflavone_reductase-like"/>
</dbReference>
<keyword evidence="5" id="KW-1185">Reference proteome</keyword>
<sequence length="296" mass="31868">MTERVIVGRGAVAAAAARRLAESGDRVRVISRSGGGPEHPGIERIALDAADTPALIDAVQGADTVFNAAMTAYHTWPEAMPPLFDSILTAAEKAGADYVMLGNLYGYRPASPVTERTPMEPTTRKGKVRAELWRRAKAAHDEGRLRVTELRAGQFLGPGAYSPFNLMVEPNVLKGELALVDGNPDAQHSFTYTEDAAAALVALARSETAWGRAWHAPVLTATVREVATRLAELRGAPEPRLEELTEREAALLAFTDPLWGEFAEMAYMSSRPFIIDDGDFRAAFGIAASPLDTILA</sequence>
<dbReference type="OrthoDB" id="8205493at2"/>
<gene>
    <name evidence="4" type="ORF">EIW28_21095</name>
</gene>
<comment type="caution">
    <text evidence="4">The sequence shown here is derived from an EMBL/GenBank/DDBJ whole genome shotgun (WGS) entry which is preliminary data.</text>
</comment>
<evidence type="ECO:0000256" key="1">
    <source>
        <dbReference type="ARBA" id="ARBA00022857"/>
    </source>
</evidence>
<dbReference type="Pfam" id="PF01370">
    <property type="entry name" value="Epimerase"/>
    <property type="match status" value="1"/>
</dbReference>
<dbReference type="Proteomes" id="UP000277256">
    <property type="component" value="Unassembled WGS sequence"/>
</dbReference>
<dbReference type="PANTHER" id="PTHR47706">
    <property type="entry name" value="NMRA-LIKE FAMILY PROTEIN"/>
    <property type="match status" value="1"/>
</dbReference>
<evidence type="ECO:0000313" key="5">
    <source>
        <dbReference type="Proteomes" id="UP000277256"/>
    </source>
</evidence>
<accession>A0A426UTI3</accession>
<dbReference type="AlphaFoldDB" id="A0A426UTI3"/>
<feature type="domain" description="NAD-dependent epimerase/dehydratase" evidence="3">
    <location>
        <begin position="8"/>
        <end position="206"/>
    </location>
</feature>